<keyword evidence="3" id="KW-1185">Reference proteome</keyword>
<feature type="compositionally biased region" description="Polar residues" evidence="1">
    <location>
        <begin position="142"/>
        <end position="160"/>
    </location>
</feature>
<feature type="compositionally biased region" description="Low complexity" evidence="1">
    <location>
        <begin position="344"/>
        <end position="358"/>
    </location>
</feature>
<feature type="compositionally biased region" description="Low complexity" evidence="1">
    <location>
        <begin position="25"/>
        <end position="41"/>
    </location>
</feature>
<dbReference type="AlphaFoldDB" id="A0A0C3BV74"/>
<feature type="compositionally biased region" description="Polar residues" evidence="1">
    <location>
        <begin position="419"/>
        <end position="442"/>
    </location>
</feature>
<feature type="compositionally biased region" description="Pro residues" evidence="1">
    <location>
        <begin position="393"/>
        <end position="406"/>
    </location>
</feature>
<dbReference type="HOGENOM" id="CLU_520846_0_0_1"/>
<feature type="compositionally biased region" description="Polar residues" evidence="1">
    <location>
        <begin position="224"/>
        <end position="247"/>
    </location>
</feature>
<protein>
    <submittedName>
        <fullName evidence="2">Uncharacterized protein</fullName>
    </submittedName>
</protein>
<reference evidence="3" key="2">
    <citation type="submission" date="2015-01" db="EMBL/GenBank/DDBJ databases">
        <title>Evolutionary Origins and Diversification of the Mycorrhizal Mutualists.</title>
        <authorList>
            <consortium name="DOE Joint Genome Institute"/>
            <consortium name="Mycorrhizal Genomics Consortium"/>
            <person name="Kohler A."/>
            <person name="Kuo A."/>
            <person name="Nagy L.G."/>
            <person name="Floudas D."/>
            <person name="Copeland A."/>
            <person name="Barry K.W."/>
            <person name="Cichocki N."/>
            <person name="Veneault-Fourrey C."/>
            <person name="LaButti K."/>
            <person name="Lindquist E.A."/>
            <person name="Lipzen A."/>
            <person name="Lundell T."/>
            <person name="Morin E."/>
            <person name="Murat C."/>
            <person name="Riley R."/>
            <person name="Ohm R."/>
            <person name="Sun H."/>
            <person name="Tunlid A."/>
            <person name="Henrissat B."/>
            <person name="Grigoriev I.V."/>
            <person name="Hibbett D.S."/>
            <person name="Martin F."/>
        </authorList>
    </citation>
    <scope>NUCLEOTIDE SEQUENCE [LARGE SCALE GENOMIC DNA]</scope>
    <source>
        <strain evidence="3">F 1598</strain>
    </source>
</reference>
<dbReference type="InParanoid" id="A0A0C3BV74"/>
<accession>A0A0C3BV74</accession>
<feature type="region of interest" description="Disordered" evidence="1">
    <location>
        <begin position="1"/>
        <end position="113"/>
    </location>
</feature>
<feature type="compositionally biased region" description="Low complexity" evidence="1">
    <location>
        <begin position="478"/>
        <end position="491"/>
    </location>
</feature>
<reference evidence="2 3" key="1">
    <citation type="submission" date="2014-04" db="EMBL/GenBank/DDBJ databases">
        <authorList>
            <consortium name="DOE Joint Genome Institute"/>
            <person name="Kuo A."/>
            <person name="Tarkka M."/>
            <person name="Buscot F."/>
            <person name="Kohler A."/>
            <person name="Nagy L.G."/>
            <person name="Floudas D."/>
            <person name="Copeland A."/>
            <person name="Barry K.W."/>
            <person name="Cichocki N."/>
            <person name="Veneault-Fourrey C."/>
            <person name="LaButti K."/>
            <person name="Lindquist E.A."/>
            <person name="Lipzen A."/>
            <person name="Lundell T."/>
            <person name="Morin E."/>
            <person name="Murat C."/>
            <person name="Sun H."/>
            <person name="Tunlid A."/>
            <person name="Henrissat B."/>
            <person name="Grigoriev I.V."/>
            <person name="Hibbett D.S."/>
            <person name="Martin F."/>
            <person name="Nordberg H.P."/>
            <person name="Cantor M.N."/>
            <person name="Hua S.X."/>
        </authorList>
    </citation>
    <scope>NUCLEOTIDE SEQUENCE [LARGE SCALE GENOMIC DNA]</scope>
    <source>
        <strain evidence="2 3">F 1598</strain>
    </source>
</reference>
<feature type="compositionally biased region" description="Polar residues" evidence="1">
    <location>
        <begin position="258"/>
        <end position="277"/>
    </location>
</feature>
<organism evidence="2 3">
    <name type="scientific">Piloderma croceum (strain F 1598)</name>
    <dbReference type="NCBI Taxonomy" id="765440"/>
    <lineage>
        <taxon>Eukaryota</taxon>
        <taxon>Fungi</taxon>
        <taxon>Dikarya</taxon>
        <taxon>Basidiomycota</taxon>
        <taxon>Agaricomycotina</taxon>
        <taxon>Agaricomycetes</taxon>
        <taxon>Agaricomycetidae</taxon>
        <taxon>Atheliales</taxon>
        <taxon>Atheliaceae</taxon>
        <taxon>Piloderma</taxon>
    </lineage>
</organism>
<evidence type="ECO:0000313" key="2">
    <source>
        <dbReference type="EMBL" id="KIM81232.1"/>
    </source>
</evidence>
<evidence type="ECO:0000313" key="3">
    <source>
        <dbReference type="Proteomes" id="UP000054166"/>
    </source>
</evidence>
<feature type="compositionally biased region" description="Low complexity" evidence="1">
    <location>
        <begin position="161"/>
        <end position="171"/>
    </location>
</feature>
<feature type="compositionally biased region" description="Polar residues" evidence="1">
    <location>
        <begin position="103"/>
        <end position="112"/>
    </location>
</feature>
<feature type="compositionally biased region" description="Polar residues" evidence="1">
    <location>
        <begin position="301"/>
        <end position="319"/>
    </location>
</feature>
<feature type="compositionally biased region" description="Gly residues" evidence="1">
    <location>
        <begin position="446"/>
        <end position="457"/>
    </location>
</feature>
<sequence>MAGFLRKKSKPDPKLKQSTPSPVDNNNSYYANGGSPSSNSPTVVPPLYARFATTNASVVKQDSPLPSPPTTTMPSSGTRPVVSGPMSLASASSRRVNHVPSRVMTNGSNNGSAVDVRSQRLGMVNGSASGSGFFAGAGASSPYSNTTPNASQFNFQASRQNSSISNSNANAYTYGSQGNGPGTTSRVSLDKPLPSPVGAGFVGVDSPMGHERRVSVDKPLPVPISQQQQYVPSSRNWQQQQQPNPESSYPDIRRKDTATTNNTRYPNDLTQHLSSVTKAGGGDKQLPSQPPPQSQVPLSSNINMHSYGNGYNTPRQQHTYPPPPDPSQLYQFSTPRTPPPVPLPTRTSPPTSSNTNYPNPNPNIIQAPKPPSPTKKSQFPSLTRLSLSRSKSPPKPPSPTKPPPPSSTKRTAPTKLLRSRSNTSSGLAASPSISKSLISRPSLSRVGGGVGNDPGYGEGERRGGASFDSVNKSGYVPSTTPSHSSTTSVSSRSKRIASQSTGHTHSKRQHSSQEYEPPTDDVW</sequence>
<feature type="region of interest" description="Disordered" evidence="1">
    <location>
        <begin position="137"/>
        <end position="523"/>
    </location>
</feature>
<dbReference type="EMBL" id="KN833000">
    <property type="protein sequence ID" value="KIM81232.1"/>
    <property type="molecule type" value="Genomic_DNA"/>
</dbReference>
<gene>
    <name evidence="2" type="ORF">PILCRDRAFT_505564</name>
</gene>
<evidence type="ECO:0000256" key="1">
    <source>
        <dbReference type="SAM" id="MobiDB-lite"/>
    </source>
</evidence>
<dbReference type="Proteomes" id="UP000054166">
    <property type="component" value="Unassembled WGS sequence"/>
</dbReference>
<proteinExistence type="predicted"/>
<feature type="compositionally biased region" description="Low complexity" evidence="1">
    <location>
        <begin position="380"/>
        <end position="391"/>
    </location>
</feature>
<name>A0A0C3BV74_PILCF</name>